<dbReference type="Proteomes" id="UP000594263">
    <property type="component" value="Unplaced"/>
</dbReference>
<dbReference type="Gramene" id="Kaladp0092s0187.1.v1.1">
    <property type="protein sequence ID" value="Kaladp0092s0187.1.v1.1"/>
    <property type="gene ID" value="Kaladp0092s0187.v1.1"/>
</dbReference>
<dbReference type="GO" id="GO:0000221">
    <property type="term" value="C:vacuolar proton-transporting V-type ATPase, V1 domain"/>
    <property type="evidence" value="ECO:0007669"/>
    <property type="project" value="TreeGrafter"/>
</dbReference>
<keyword evidence="4 5" id="KW-0406">Ion transport</keyword>
<dbReference type="PANTHER" id="PTHR10137">
    <property type="entry name" value="V-TYPE PROTON ATPASE SUBUNIT C"/>
    <property type="match status" value="1"/>
</dbReference>
<organism evidence="6 7">
    <name type="scientific">Kalanchoe fedtschenkoi</name>
    <name type="common">Lavender scallops</name>
    <name type="synonym">South American air plant</name>
    <dbReference type="NCBI Taxonomy" id="63787"/>
    <lineage>
        <taxon>Eukaryota</taxon>
        <taxon>Viridiplantae</taxon>
        <taxon>Streptophyta</taxon>
        <taxon>Embryophyta</taxon>
        <taxon>Tracheophyta</taxon>
        <taxon>Spermatophyta</taxon>
        <taxon>Magnoliopsida</taxon>
        <taxon>eudicotyledons</taxon>
        <taxon>Gunneridae</taxon>
        <taxon>Pentapetalae</taxon>
        <taxon>Saxifragales</taxon>
        <taxon>Crassulaceae</taxon>
        <taxon>Kalanchoe</taxon>
    </lineage>
</organism>
<dbReference type="Gene3D" id="1.20.1460.10">
    <property type="entry name" value="subunit c (vma5p) of the yeast v-atpase, domain 2"/>
    <property type="match status" value="1"/>
</dbReference>
<dbReference type="InterPro" id="IPR004907">
    <property type="entry name" value="ATPase_V1-cplx_csu"/>
</dbReference>
<dbReference type="GO" id="GO:0046961">
    <property type="term" value="F:proton-transporting ATPase activity, rotational mechanism"/>
    <property type="evidence" value="ECO:0007669"/>
    <property type="project" value="InterPro"/>
</dbReference>
<reference evidence="6" key="1">
    <citation type="submission" date="2021-01" db="UniProtKB">
        <authorList>
            <consortium name="EnsemblPlants"/>
        </authorList>
    </citation>
    <scope>IDENTIFICATION</scope>
</reference>
<accession>A0A7N0V042</accession>
<dbReference type="PANTHER" id="PTHR10137:SF0">
    <property type="entry name" value="V-TYPE PROTON ATPASE SUBUNIT C"/>
    <property type="match status" value="1"/>
</dbReference>
<sequence length="211" mass="23532">MSPFKVNILGLLDLAYLECKLVQTATASFNLRILLPMDFETEHIKELERVAGVDSSGLTIDGVPVDSYLTRFVWDEAKYPTMLPLRKIVDGIHVQVSKIEDDLKQTASLAVRDLSNLVKPEDIVTSEHLVTLLAVVPKYSQKDWLANYETLTNYVRVFTESILRYGLPPSFLLCDSTSSQYWKADDETGGAAVFGGDAGSYPYVSFTINLI</sequence>
<evidence type="ECO:0000256" key="1">
    <source>
        <dbReference type="ARBA" id="ARBA00006138"/>
    </source>
</evidence>
<name>A0A7N0V042_KALFE</name>
<dbReference type="AlphaFoldDB" id="A0A7N0V042"/>
<comment type="similarity">
    <text evidence="1 5">Belongs to the V-ATPase C subunit family.</text>
</comment>
<evidence type="ECO:0000313" key="7">
    <source>
        <dbReference type="Proteomes" id="UP000594263"/>
    </source>
</evidence>
<keyword evidence="3 5" id="KW-0375">Hydrogen ion transport</keyword>
<dbReference type="InterPro" id="IPR036132">
    <property type="entry name" value="Vac_ATP_synth_c_sf"/>
</dbReference>
<evidence type="ECO:0000313" key="6">
    <source>
        <dbReference type="EnsemblPlants" id="Kaladp0092s0187.1.v1.1"/>
    </source>
</evidence>
<evidence type="ECO:0000256" key="5">
    <source>
        <dbReference type="RuleBase" id="RU364010"/>
    </source>
</evidence>
<dbReference type="EnsemblPlants" id="Kaladp0092s0187.1.v1.1">
    <property type="protein sequence ID" value="Kaladp0092s0187.1.v1.1"/>
    <property type="gene ID" value="Kaladp0092s0187.v1.1"/>
</dbReference>
<protein>
    <recommendedName>
        <fullName evidence="5">V-type proton ATPase subunit C</fullName>
    </recommendedName>
</protein>
<comment type="function">
    <text evidence="5">Subunit of the V1 complex of vacuolar(H+)-ATPase (V-ATPase), a multisubunit enzyme composed of a peripheral complex (V1) that hydrolyzes ATP and a membrane integral complex (V0) that translocates protons. V-ATPase is responsible for acidifying and maintaining the pH of intracellular compartments and in some cell types, is targeted to the plasma membrane, where it is responsible for acidifying the extracellular environment. Subunit C is necessary for the assembly of the catalytic sector of the enzyme and is likely to have a specific function in its catalytic activity.</text>
</comment>
<proteinExistence type="inferred from homology"/>
<dbReference type="SUPFAM" id="SSF118203">
    <property type="entry name" value="Vacuolar ATP synthase subunit C"/>
    <property type="match status" value="1"/>
</dbReference>
<evidence type="ECO:0000256" key="2">
    <source>
        <dbReference type="ARBA" id="ARBA00022448"/>
    </source>
</evidence>
<keyword evidence="2 5" id="KW-0813">Transport</keyword>
<evidence type="ECO:0000256" key="3">
    <source>
        <dbReference type="ARBA" id="ARBA00022781"/>
    </source>
</evidence>
<evidence type="ECO:0000256" key="4">
    <source>
        <dbReference type="ARBA" id="ARBA00023065"/>
    </source>
</evidence>
<dbReference type="Pfam" id="PF03223">
    <property type="entry name" value="V-ATPase_C"/>
    <property type="match status" value="1"/>
</dbReference>
<comment type="subunit">
    <text evidence="5">V-ATPase is a heteromultimeric enzyme composed of a peripheral catalytic V1 complex (components A to H) attached to an integral membrane V0 proton pore complex.</text>
</comment>
<keyword evidence="7" id="KW-1185">Reference proteome</keyword>